<sequence>MFVQFKEDYRVTELNPAEKFVCCRDDSLSLLMATSSEDTLDNYSATNGVPQTSLHSRDSFELLSPPPSGGPELEQSWSRKRSLEEVLEEDDIEDYDLESWLSSSASTDIPDSVMHFLKVAFVADKDIINILGCDFPTDQDKQYVKIQSSILSAAGPAI</sequence>
<reference evidence="2" key="1">
    <citation type="submission" date="2017-05" db="UniProtKB">
        <authorList>
            <consortium name="EnsemblMetazoa"/>
        </authorList>
    </citation>
    <scope>IDENTIFICATION</scope>
</reference>
<accession>A0A1X7TKE7</accession>
<feature type="compositionally biased region" description="Polar residues" evidence="1">
    <location>
        <begin position="41"/>
        <end position="54"/>
    </location>
</feature>
<evidence type="ECO:0000313" key="2">
    <source>
        <dbReference type="EnsemblMetazoa" id="Aqu2.1.15298_001"/>
    </source>
</evidence>
<organism evidence="2">
    <name type="scientific">Amphimedon queenslandica</name>
    <name type="common">Sponge</name>
    <dbReference type="NCBI Taxonomy" id="400682"/>
    <lineage>
        <taxon>Eukaryota</taxon>
        <taxon>Metazoa</taxon>
        <taxon>Porifera</taxon>
        <taxon>Demospongiae</taxon>
        <taxon>Heteroscleromorpha</taxon>
        <taxon>Haplosclerida</taxon>
        <taxon>Niphatidae</taxon>
        <taxon>Amphimedon</taxon>
    </lineage>
</organism>
<dbReference type="EnsemblMetazoa" id="Aqu2.1.15298_001">
    <property type="protein sequence ID" value="Aqu2.1.15298_001"/>
    <property type="gene ID" value="Aqu2.1.15298"/>
</dbReference>
<dbReference type="InParanoid" id="A0A1X7TKE7"/>
<protein>
    <submittedName>
        <fullName evidence="2">Uncharacterized protein</fullName>
    </submittedName>
</protein>
<proteinExistence type="predicted"/>
<evidence type="ECO:0000256" key="1">
    <source>
        <dbReference type="SAM" id="MobiDB-lite"/>
    </source>
</evidence>
<dbReference type="AlphaFoldDB" id="A0A1X7TKE7"/>
<feature type="region of interest" description="Disordered" evidence="1">
    <location>
        <begin position="41"/>
        <end position="78"/>
    </location>
</feature>
<name>A0A1X7TKE7_AMPQE</name>